<dbReference type="InterPro" id="IPR001387">
    <property type="entry name" value="Cro/C1-type_HTH"/>
</dbReference>
<evidence type="ECO:0000259" key="3">
    <source>
        <dbReference type="SMART" id="SM00530"/>
    </source>
</evidence>
<name>A0ABU4L6L8_9ACTN</name>
<proteinExistence type="predicted"/>
<sequence>MESSEASHALAQLRQRLRERAGTEDLSPGKLSSRTHRGRTTISNALNDRHDRPSWNTVAAIAKALRFSEEEISALHELWERADPKRSEPPLQPSPALSADAVAPRSPSRTRPRTWLIAAAAGTAVLAVGIPLWLSGSFSADDKDPSSKEPSHAASSGSESVPLTFVADAPSWQCGDAVVVPGSVGASQMVPGPRPTDGVSTSKTGLGFTVQGRDGQTVTLLGLSVEVVSRHEPLRGTRVPVVCQGDPPNRNLFVDLDQTRPQVVKAAPRAGDGGSASDTGWPYTVSGSDPEHFVVRPSTRAHDVTFTLRLKWAWNGERGELRIDDQGKPFRTTADGRATWLCPDASSTRLVPLKDGKTCAS</sequence>
<feature type="compositionally biased region" description="Basic and acidic residues" evidence="1">
    <location>
        <begin position="140"/>
        <end position="151"/>
    </location>
</feature>
<dbReference type="RefSeq" id="WP_216586252.1">
    <property type="nucleotide sequence ID" value="NZ_JAGJBZ010000002.1"/>
</dbReference>
<feature type="domain" description="HTH cro/C1-type" evidence="3">
    <location>
        <begin position="9"/>
        <end position="72"/>
    </location>
</feature>
<keyword evidence="2" id="KW-0812">Transmembrane</keyword>
<dbReference type="SMART" id="SM00530">
    <property type="entry name" value="HTH_XRE"/>
    <property type="match status" value="1"/>
</dbReference>
<keyword evidence="5" id="KW-1185">Reference proteome</keyword>
<keyword evidence="2" id="KW-1133">Transmembrane helix</keyword>
<evidence type="ECO:0000313" key="4">
    <source>
        <dbReference type="EMBL" id="MDX2911354.1"/>
    </source>
</evidence>
<reference evidence="4 5" key="1">
    <citation type="journal article" date="2023" name="Microb. Genom.">
        <title>Mesoterricola silvestris gen. nov., sp. nov., Mesoterricola sediminis sp. nov., Geothrix oryzae sp. nov., Geothrix edaphica sp. nov., Geothrix rubra sp. nov., and Geothrix limicola sp. nov., six novel members of Acidobacteriota isolated from soils.</title>
        <authorList>
            <person name="Weisberg A.J."/>
            <person name="Pearce E."/>
            <person name="Kramer C.G."/>
            <person name="Chang J.H."/>
            <person name="Clarke C.R."/>
        </authorList>
    </citation>
    <scope>NUCLEOTIDE SEQUENCE [LARGE SCALE GENOMIC DNA]</scope>
    <source>
        <strain evidence="4 5">NRRL_B-2795</strain>
    </source>
</reference>
<gene>
    <name evidence="4" type="ORF">PV517_21980</name>
</gene>
<feature type="transmembrane region" description="Helical" evidence="2">
    <location>
        <begin position="115"/>
        <end position="134"/>
    </location>
</feature>
<protein>
    <submittedName>
        <fullName evidence="4">Helix-turn-helix transcriptional regulator</fullName>
    </submittedName>
</protein>
<evidence type="ECO:0000256" key="2">
    <source>
        <dbReference type="SAM" id="Phobius"/>
    </source>
</evidence>
<accession>A0ABU4L6L8</accession>
<feature type="region of interest" description="Disordered" evidence="1">
    <location>
        <begin position="1"/>
        <end position="52"/>
    </location>
</feature>
<feature type="region of interest" description="Disordered" evidence="1">
    <location>
        <begin position="83"/>
        <end position="108"/>
    </location>
</feature>
<organism evidence="4 5">
    <name type="scientific">Streptomyces griseiscabiei</name>
    <dbReference type="NCBI Taxonomy" id="2993540"/>
    <lineage>
        <taxon>Bacteria</taxon>
        <taxon>Bacillati</taxon>
        <taxon>Actinomycetota</taxon>
        <taxon>Actinomycetes</taxon>
        <taxon>Kitasatosporales</taxon>
        <taxon>Streptomycetaceae</taxon>
        <taxon>Streptomyces</taxon>
    </lineage>
</organism>
<dbReference type="CDD" id="cd00093">
    <property type="entry name" value="HTH_XRE"/>
    <property type="match status" value="1"/>
</dbReference>
<dbReference type="Pfam" id="PF13560">
    <property type="entry name" value="HTH_31"/>
    <property type="match status" value="1"/>
</dbReference>
<evidence type="ECO:0000256" key="1">
    <source>
        <dbReference type="SAM" id="MobiDB-lite"/>
    </source>
</evidence>
<dbReference type="Proteomes" id="UP001271723">
    <property type="component" value="Unassembled WGS sequence"/>
</dbReference>
<evidence type="ECO:0000313" key="5">
    <source>
        <dbReference type="Proteomes" id="UP001271723"/>
    </source>
</evidence>
<feature type="region of interest" description="Disordered" evidence="1">
    <location>
        <begin position="140"/>
        <end position="160"/>
    </location>
</feature>
<keyword evidence="2" id="KW-0472">Membrane</keyword>
<dbReference type="EMBL" id="JARAVY010000008">
    <property type="protein sequence ID" value="MDX2911354.1"/>
    <property type="molecule type" value="Genomic_DNA"/>
</dbReference>
<comment type="caution">
    <text evidence="4">The sequence shown here is derived from an EMBL/GenBank/DDBJ whole genome shotgun (WGS) entry which is preliminary data.</text>
</comment>